<keyword evidence="13" id="KW-1185">Reference proteome</keyword>
<feature type="active site" description="Proton donor; for dehydratase activity" evidence="8">
    <location>
        <position position="1179"/>
    </location>
</feature>
<dbReference type="Gene3D" id="1.10.1200.10">
    <property type="entry name" value="ACP-like"/>
    <property type="match status" value="1"/>
</dbReference>
<dbReference type="InterPro" id="IPR014031">
    <property type="entry name" value="Ketoacyl_synth_C"/>
</dbReference>
<feature type="domain" description="Carrier" evidence="9">
    <location>
        <begin position="2516"/>
        <end position="2593"/>
    </location>
</feature>
<dbReference type="InterPro" id="IPR001227">
    <property type="entry name" value="Ac_transferase_dom_sf"/>
</dbReference>
<dbReference type="PANTHER" id="PTHR43775:SF29">
    <property type="entry name" value="ASPERFURANONE POLYKETIDE SYNTHASE AFOG-RELATED"/>
    <property type="match status" value="1"/>
</dbReference>
<dbReference type="GO" id="GO:0044550">
    <property type="term" value="P:secondary metabolite biosynthetic process"/>
    <property type="evidence" value="ECO:0007669"/>
    <property type="project" value="TreeGrafter"/>
</dbReference>
<evidence type="ECO:0000256" key="6">
    <source>
        <dbReference type="ARBA" id="ARBA00023268"/>
    </source>
</evidence>
<dbReference type="GO" id="GO:0031177">
    <property type="term" value="F:phosphopantetheine binding"/>
    <property type="evidence" value="ECO:0007669"/>
    <property type="project" value="InterPro"/>
</dbReference>
<dbReference type="SUPFAM" id="SSF52151">
    <property type="entry name" value="FabD/lysophospholipase-like"/>
    <property type="match status" value="1"/>
</dbReference>
<dbReference type="InterPro" id="IPR049552">
    <property type="entry name" value="PKS_DH_N"/>
</dbReference>
<dbReference type="SUPFAM" id="SSF47336">
    <property type="entry name" value="ACP-like"/>
    <property type="match status" value="1"/>
</dbReference>
<dbReference type="Pfam" id="PF00698">
    <property type="entry name" value="Acyl_transf_1"/>
    <property type="match status" value="1"/>
</dbReference>
<dbReference type="SMART" id="SM00829">
    <property type="entry name" value="PKS_ER"/>
    <property type="match status" value="1"/>
</dbReference>
<dbReference type="InterPro" id="IPR036736">
    <property type="entry name" value="ACP-like_sf"/>
</dbReference>
<dbReference type="Pfam" id="PF16197">
    <property type="entry name" value="KAsynt_C_assoc"/>
    <property type="match status" value="1"/>
</dbReference>
<dbReference type="InterPro" id="IPR029063">
    <property type="entry name" value="SAM-dependent_MTases_sf"/>
</dbReference>
<dbReference type="Gene3D" id="3.90.180.10">
    <property type="entry name" value="Medium-chain alcohol dehydrogenases, catalytic domain"/>
    <property type="match status" value="1"/>
</dbReference>
<evidence type="ECO:0008006" key="14">
    <source>
        <dbReference type="Google" id="ProtNLM"/>
    </source>
</evidence>
<keyword evidence="3" id="KW-0808">Transferase</keyword>
<dbReference type="SMART" id="SM00827">
    <property type="entry name" value="PKS_AT"/>
    <property type="match status" value="1"/>
</dbReference>
<dbReference type="PROSITE" id="PS00012">
    <property type="entry name" value="PHOSPHOPANTETHEINE"/>
    <property type="match status" value="1"/>
</dbReference>
<dbReference type="SUPFAM" id="SSF50129">
    <property type="entry name" value="GroES-like"/>
    <property type="match status" value="1"/>
</dbReference>
<keyword evidence="5" id="KW-0560">Oxidoreductase</keyword>
<dbReference type="InterPro" id="IPR014043">
    <property type="entry name" value="Acyl_transferase_dom"/>
</dbReference>
<comment type="caution">
    <text evidence="12">The sequence shown here is derived from an EMBL/GenBank/DDBJ whole genome shotgun (WGS) entry which is preliminary data.</text>
</comment>
<dbReference type="Gene3D" id="3.10.129.110">
    <property type="entry name" value="Polyketide synthase dehydratase"/>
    <property type="match status" value="1"/>
</dbReference>
<dbReference type="InterPro" id="IPR016035">
    <property type="entry name" value="Acyl_Trfase/lysoPLipase"/>
</dbReference>
<dbReference type="PROSITE" id="PS50075">
    <property type="entry name" value="CARRIER"/>
    <property type="match status" value="1"/>
</dbReference>
<dbReference type="SUPFAM" id="SSF51735">
    <property type="entry name" value="NAD(P)-binding Rossmann-fold domains"/>
    <property type="match status" value="2"/>
</dbReference>
<keyword evidence="6" id="KW-0511">Multifunctional enzyme</keyword>
<evidence type="ECO:0000256" key="1">
    <source>
        <dbReference type="ARBA" id="ARBA00022450"/>
    </source>
</evidence>
<dbReference type="InterPro" id="IPR018201">
    <property type="entry name" value="Ketoacyl_synth_AS"/>
</dbReference>
<dbReference type="SUPFAM" id="SSF53901">
    <property type="entry name" value="Thiolase-like"/>
    <property type="match status" value="1"/>
</dbReference>
<proteinExistence type="predicted"/>
<dbReference type="InterPro" id="IPR013149">
    <property type="entry name" value="ADH-like_C"/>
</dbReference>
<sequence length="2612" mass="281477">MACRMPGNVSTTEELWEMLVNGRSGWSPSIPASKWKQEGHYHPAVGRQGSTYVHAGHFLDDGAANGKRFDAVFFNMSLTEAVATDLQHRLALENVYEALENAGLRMEDVRGSRTSVYVGLFANDCLTIADMDLDGSRHKLLGSASSIGANRLSWFFDFRGNSLALDTACSSSMVALHLACNDLRSGASEMSVVCGVNVIEHPDTMVSMGDVGVLSRDGRSYSFDARANGYGRGEGVGSVILKSVKAALRDGDTIRAVIRATGTNSDGRGTGALSLPNKAAQEALIREVYTNAGLDMDQTGFIEAHATGTPTGDPLEAAAIAAAFQGRSAATPALYVGAGKTNIGHLEAASGVAGIIKTVLALEKGVIPPNINFEKISPRIPLDKWGLRLPLSATAWPHFPGGLRRASINSFGVGGTNAHAVLDDACGYLRHHGHAAAEADDARQDGVGSDQRYRVFLFSTHDQDGIQRVLSRYSEHLRQDREEEDQDEAVFLDRLAYTLCEKRSRLAWRLAVVAASRRELVAKLADPLTSRAAVRPGPKFTPRIGLVFTGQGAQWHAMGRELLSSCAVFRASVEAASAHVKSLACPFDVLAELTRSAAETRVDEPLVSQTLCTILQVALVDTLRWLGVVPVRVVGHSSGEIAAAYAAGALDRASAWRLAYFRGVVSANGSGRPGAMLAVGLAAQPAQAYLRQVHAELPEGELVIACYNSPTSLTCSGDAAKVDRLAELLDADGVFHRKLQVGNAYHSSHMQPLATSYRAMMGSLSGVEDDVAREPTAIFSSVTGAEIDRKDMTQADYWIQNMLRPVQFHQALLAMCRVSQPKRLGLGGHGDELPVTHVVEVGPHGALRGAVQSSFRDDASLKGIHYLSVLTRNEHAGSTMAAATGLLAASGYPVLLSRLNQSGTAPKMLTTLPAYPFNRTVQHWTESRRSQNYRFRDHGRHDILGVRTPDFNPEQPIWRNWLQPSDLPWLMDHKVAGSAVLPGVAYCVMAVEAMRELSADKGVLIKSFLLRDVVFSRALQIREEAEDAPETLFSCRKLTESSTLSSSRWWEWTLSSFSSSEQTWLEHAKGQISVEEAGATTGPVDAGRDAAEHASWSRAALQAAEEACSERVEIERTYRNLESVGIEHGPLFHNYSAMYGVPASRRIGDTLGHLSVPDVASEMPARALSDHLVHPATLDSILHMILFAYYQIPDAPPLKAPMLPVSMRSMWISAELEKTPGSKLLCHCLAQNVALKRWSADITAWSAGPGRELGIMIRGVEALSLEDPDGMDEPADEGLFCCHVAWMPDLSLMDESQTVACLWDMVQSSAAENTNTRHTPALQLAAAIYVAEAVEILDGASPGVDEEALPSHLKKYVAWLRLQARRLGDGALAFQTPEWAEVKLDPARRDAHLQRCESLCPEGALTARMGRSILPVLRGEADPVHLMFGMEDVLERHDGTLGHVLNLLRAYLDLYGHREADLRVCEIGAGTGGATATVLQSLCPDGVRAKGASRLLRYTYTDMSAGFFDKAAAKFRPWRSLMDFKVLDVTQDVGEQGFVEDAYDVVVAARVLHATADLAQALVHARSLLRPGGLLLLLEDTNLDSIVAPLSFGQSSGWWLSSEASRPWGPLLSDDRWKELLSANGFEPQVLCVPDNQAVEDVHVYSLFVATKTARAPGASSVEQTMPGDGTGCTRNIIVTSSAPTAEEKALVDALAGQLPVSAGGSTPTVVVPFHDLSQHPLQDTCCIVTLEAQEPFLSSAMTDDSFATLRRLLLTTGGLIWVTADAIEKPDCNLVAGLVRTVRWERDLHDSSLVTLALEDAAVGAAAANAAIVAAVHRRQFVSRLDRNQEYAVRAGRLCINRLVAAPALSDFIRSKFTTPGPVMQSLGEAKASSRAVMLTLPTPGRLDRFRFADWPAYGTPLADDEVEVEVKATGLNFRDVLIAMGELPDTMMGFEGSGIVTQVGARVSEFQPGDAVMFLANDHGIFQTHTRIKSVLVARMPDDMNWVQAAGFCITSHTAYHCLVEMARMRPGETCLVHSAAGGVGQCAIQLAKHLGVTVYATVSSPAKRQLLIDDYGIPAEHIFSSRDLSFASALKRITNGRGVDVVLNSLSGEALRASWDCVAVHGRFLELGKRDIKANGRLDMLPFDRAATFAAVDLRMIYKTGSAERIQRLFAGVIELWNSKVFQPLKPLTVFPYSNVEEAFRVLQEGHHTGKVVLEPGDADVVPICPPPPALGRLRPDVTYLLSGGTGGLGRSIARWMADRGARFLLFLSRSAGASPAVQSLLEEFRAAGVTAHALRCDISDEAAVVSGLDEARRLGMPPIAGVVQCSMELNDSSFELMSREAFQRTLAPKVRGSWNLHHHVPADVDFFVMLSSASGIIGNRGQANYAAANTFQDALAVHRRARGLAASSLDLGAIMGIGWLAENVTTGHSFAPLRMAVNEGIRPEEFLACLEYHVLGHDAGRPAQAVMGCATSGDFAARGMPQPTFMRSPLFAQLRTQSGRGTDGGGDVSGDDGAAVRNGLKAAADADAAAAVVCQALVKRIARVTGIPVADVSPAQPTHAYGIDSLVAIELRNFVSQAMGADVPILDVMSNRSIEVLSQEIVLKSKFCNAGKEQKTPDQVAFQD</sequence>
<dbReference type="SMART" id="SM00825">
    <property type="entry name" value="PKS_KS"/>
    <property type="match status" value="1"/>
</dbReference>
<dbReference type="GO" id="GO:1901336">
    <property type="term" value="P:lactone biosynthetic process"/>
    <property type="evidence" value="ECO:0007669"/>
    <property type="project" value="UniProtKB-ARBA"/>
</dbReference>
<feature type="domain" description="PKS/mFAS DH" evidence="11">
    <location>
        <begin position="941"/>
        <end position="1271"/>
    </location>
</feature>
<dbReference type="InterPro" id="IPR049900">
    <property type="entry name" value="PKS_mFAS_DH"/>
</dbReference>
<dbReference type="Gene3D" id="3.40.50.720">
    <property type="entry name" value="NAD(P)-binding Rossmann-like Domain"/>
    <property type="match status" value="2"/>
</dbReference>
<dbReference type="Gene3D" id="3.40.366.10">
    <property type="entry name" value="Malonyl-Coenzyme A Acyl Carrier Protein, domain 2"/>
    <property type="match status" value="1"/>
</dbReference>
<dbReference type="Pfam" id="PF14765">
    <property type="entry name" value="PS-DH"/>
    <property type="match status" value="1"/>
</dbReference>
<dbReference type="EMBL" id="JAQQPM010000006">
    <property type="protein sequence ID" value="KAK2073034.1"/>
    <property type="molecule type" value="Genomic_DNA"/>
</dbReference>
<dbReference type="PANTHER" id="PTHR43775">
    <property type="entry name" value="FATTY ACID SYNTHASE"/>
    <property type="match status" value="1"/>
</dbReference>
<dbReference type="FunFam" id="3.40.50.720:FF:000209">
    <property type="entry name" value="Polyketide synthase Pks12"/>
    <property type="match status" value="1"/>
</dbReference>
<evidence type="ECO:0000256" key="3">
    <source>
        <dbReference type="ARBA" id="ARBA00022679"/>
    </source>
</evidence>
<evidence type="ECO:0000313" key="13">
    <source>
        <dbReference type="Proteomes" id="UP001217918"/>
    </source>
</evidence>
<dbReference type="InterPro" id="IPR020806">
    <property type="entry name" value="PKS_PP-bd"/>
</dbReference>
<dbReference type="CDD" id="cd05274">
    <property type="entry name" value="KR_FAS_SDR_x"/>
    <property type="match status" value="1"/>
</dbReference>
<dbReference type="InterPro" id="IPR013968">
    <property type="entry name" value="PKS_KR"/>
</dbReference>
<dbReference type="InterPro" id="IPR009081">
    <property type="entry name" value="PP-bd_ACP"/>
</dbReference>
<dbReference type="Pfam" id="PF08659">
    <property type="entry name" value="KR"/>
    <property type="match status" value="1"/>
</dbReference>
<dbReference type="GO" id="GO:0016491">
    <property type="term" value="F:oxidoreductase activity"/>
    <property type="evidence" value="ECO:0007669"/>
    <property type="project" value="UniProtKB-KW"/>
</dbReference>
<dbReference type="InterPro" id="IPR050091">
    <property type="entry name" value="PKS_NRPS_Biosynth_Enz"/>
</dbReference>
<dbReference type="InterPro" id="IPR036291">
    <property type="entry name" value="NAD(P)-bd_dom_sf"/>
</dbReference>
<dbReference type="InterPro" id="IPR020841">
    <property type="entry name" value="PKS_Beta-ketoAc_synthase_dom"/>
</dbReference>
<dbReference type="GO" id="GO:0008270">
    <property type="term" value="F:zinc ion binding"/>
    <property type="evidence" value="ECO:0007669"/>
    <property type="project" value="InterPro"/>
</dbReference>
<evidence type="ECO:0000259" key="9">
    <source>
        <dbReference type="PROSITE" id="PS50075"/>
    </source>
</evidence>
<dbReference type="InterPro" id="IPR013217">
    <property type="entry name" value="Methyltransf_12"/>
</dbReference>
<dbReference type="InterPro" id="IPR006162">
    <property type="entry name" value="Ppantetheine_attach_site"/>
</dbReference>
<dbReference type="PROSITE" id="PS52019">
    <property type="entry name" value="PKS_MFAS_DH"/>
    <property type="match status" value="1"/>
</dbReference>
<evidence type="ECO:0000256" key="8">
    <source>
        <dbReference type="PROSITE-ProRule" id="PRU01363"/>
    </source>
</evidence>
<dbReference type="InterPro" id="IPR049551">
    <property type="entry name" value="PKS_DH_C"/>
</dbReference>
<dbReference type="SUPFAM" id="SSF55048">
    <property type="entry name" value="Probable ACP-binding domain of malonyl-CoA ACP transacylase"/>
    <property type="match status" value="1"/>
</dbReference>
<reference evidence="12" key="1">
    <citation type="journal article" date="2023" name="Mol. Plant Microbe Interact.">
        <title>Elucidating the Obligate Nature and Biological Capacity of an Invasive Fungal Corn Pathogen.</title>
        <authorList>
            <person name="MacCready J.S."/>
            <person name="Roggenkamp E.M."/>
            <person name="Gdanetz K."/>
            <person name="Chilvers M.I."/>
        </authorList>
    </citation>
    <scope>NUCLEOTIDE SEQUENCE</scope>
    <source>
        <strain evidence="12">PM02</strain>
    </source>
</reference>
<dbReference type="InterPro" id="IPR057326">
    <property type="entry name" value="KR_dom"/>
</dbReference>
<dbReference type="InterPro" id="IPR014030">
    <property type="entry name" value="Ketoacyl_synth_N"/>
</dbReference>
<dbReference type="Pfam" id="PF00109">
    <property type="entry name" value="ketoacyl-synt"/>
    <property type="match status" value="1"/>
</dbReference>
<keyword evidence="2" id="KW-0597">Phosphoprotein</keyword>
<dbReference type="Proteomes" id="UP001217918">
    <property type="component" value="Unassembled WGS sequence"/>
</dbReference>
<dbReference type="GO" id="GO:0004312">
    <property type="term" value="F:fatty acid synthase activity"/>
    <property type="evidence" value="ECO:0007669"/>
    <property type="project" value="TreeGrafter"/>
</dbReference>
<dbReference type="InterPro" id="IPR042104">
    <property type="entry name" value="PKS_dehydratase_sf"/>
</dbReference>
<dbReference type="CDD" id="cd00833">
    <property type="entry name" value="PKS"/>
    <property type="match status" value="1"/>
</dbReference>
<dbReference type="Pfam" id="PF08240">
    <property type="entry name" value="ADH_N"/>
    <property type="match status" value="1"/>
</dbReference>
<keyword evidence="4" id="KW-0521">NADP</keyword>
<evidence type="ECO:0000313" key="12">
    <source>
        <dbReference type="EMBL" id="KAK2073034.1"/>
    </source>
</evidence>
<dbReference type="Pfam" id="PF21089">
    <property type="entry name" value="PKS_DH_N"/>
    <property type="match status" value="1"/>
</dbReference>
<name>A0AAD9MDG3_9PEZI</name>
<feature type="active site" description="Proton acceptor; for dehydratase activity" evidence="8">
    <location>
        <position position="973"/>
    </location>
</feature>
<dbReference type="InterPro" id="IPR011032">
    <property type="entry name" value="GroES-like_sf"/>
</dbReference>
<dbReference type="CDD" id="cd05195">
    <property type="entry name" value="enoyl_red"/>
    <property type="match status" value="1"/>
</dbReference>
<dbReference type="Pfam" id="PF02801">
    <property type="entry name" value="Ketoacyl-synt_C"/>
    <property type="match status" value="1"/>
</dbReference>
<dbReference type="PROSITE" id="PS00606">
    <property type="entry name" value="KS3_1"/>
    <property type="match status" value="1"/>
</dbReference>
<gene>
    <name evidence="12" type="ORF">P8C59_007346</name>
</gene>
<dbReference type="SUPFAM" id="SSF53335">
    <property type="entry name" value="S-adenosyl-L-methionine-dependent methyltransferases"/>
    <property type="match status" value="1"/>
</dbReference>
<keyword evidence="7" id="KW-0012">Acyltransferase</keyword>
<dbReference type="InterPro" id="IPR020807">
    <property type="entry name" value="PKS_DH"/>
</dbReference>
<dbReference type="SMART" id="SM00826">
    <property type="entry name" value="PKS_DH"/>
    <property type="match status" value="1"/>
</dbReference>
<dbReference type="InterPro" id="IPR013154">
    <property type="entry name" value="ADH-like_N"/>
</dbReference>
<dbReference type="GO" id="GO:0004315">
    <property type="term" value="F:3-oxoacyl-[acyl-carrier-protein] synthase activity"/>
    <property type="evidence" value="ECO:0007669"/>
    <property type="project" value="InterPro"/>
</dbReference>
<evidence type="ECO:0000256" key="4">
    <source>
        <dbReference type="ARBA" id="ARBA00022857"/>
    </source>
</evidence>
<feature type="region of interest" description="N-terminal hotdog fold" evidence="8">
    <location>
        <begin position="941"/>
        <end position="1079"/>
    </location>
</feature>
<evidence type="ECO:0000256" key="2">
    <source>
        <dbReference type="ARBA" id="ARBA00022553"/>
    </source>
</evidence>
<dbReference type="Pfam" id="PF00550">
    <property type="entry name" value="PP-binding"/>
    <property type="match status" value="1"/>
</dbReference>
<dbReference type="SMART" id="SM00823">
    <property type="entry name" value="PKS_PP"/>
    <property type="match status" value="1"/>
</dbReference>
<evidence type="ECO:0000259" key="10">
    <source>
        <dbReference type="PROSITE" id="PS52004"/>
    </source>
</evidence>
<dbReference type="InterPro" id="IPR032821">
    <property type="entry name" value="PKS_assoc"/>
</dbReference>
<evidence type="ECO:0000256" key="5">
    <source>
        <dbReference type="ARBA" id="ARBA00023002"/>
    </source>
</evidence>
<evidence type="ECO:0000259" key="11">
    <source>
        <dbReference type="PROSITE" id="PS52019"/>
    </source>
</evidence>
<dbReference type="GO" id="GO:0006633">
    <property type="term" value="P:fatty acid biosynthetic process"/>
    <property type="evidence" value="ECO:0007669"/>
    <property type="project" value="InterPro"/>
</dbReference>
<dbReference type="InterPro" id="IPR002364">
    <property type="entry name" value="Quin_OxRdtase/zeta-crystal_CS"/>
</dbReference>
<feature type="region of interest" description="C-terminal hotdog fold" evidence="8">
    <location>
        <begin position="1109"/>
        <end position="1271"/>
    </location>
</feature>
<dbReference type="PROSITE" id="PS01162">
    <property type="entry name" value="QOR_ZETA_CRYSTAL"/>
    <property type="match status" value="1"/>
</dbReference>
<dbReference type="PROSITE" id="PS52004">
    <property type="entry name" value="KS3_2"/>
    <property type="match status" value="1"/>
</dbReference>
<dbReference type="InterPro" id="IPR016039">
    <property type="entry name" value="Thiolase-like"/>
</dbReference>
<feature type="domain" description="Ketosynthase family 3 (KS3)" evidence="10">
    <location>
        <begin position="1"/>
        <end position="424"/>
    </location>
</feature>
<evidence type="ECO:0000256" key="7">
    <source>
        <dbReference type="ARBA" id="ARBA00023315"/>
    </source>
</evidence>
<organism evidence="12 13">
    <name type="scientific">Phyllachora maydis</name>
    <dbReference type="NCBI Taxonomy" id="1825666"/>
    <lineage>
        <taxon>Eukaryota</taxon>
        <taxon>Fungi</taxon>
        <taxon>Dikarya</taxon>
        <taxon>Ascomycota</taxon>
        <taxon>Pezizomycotina</taxon>
        <taxon>Sordariomycetes</taxon>
        <taxon>Sordariomycetidae</taxon>
        <taxon>Phyllachorales</taxon>
        <taxon>Phyllachoraceae</taxon>
        <taxon>Phyllachora</taxon>
    </lineage>
</organism>
<dbReference type="Gene3D" id="3.40.50.150">
    <property type="entry name" value="Vaccinia Virus protein VP39"/>
    <property type="match status" value="1"/>
</dbReference>
<accession>A0AAD9MDG3</accession>
<dbReference type="SMART" id="SM00822">
    <property type="entry name" value="PKS_KR"/>
    <property type="match status" value="1"/>
</dbReference>
<keyword evidence="1" id="KW-0596">Phosphopantetheine</keyword>
<dbReference type="InterPro" id="IPR016036">
    <property type="entry name" value="Malonyl_transacylase_ACP-bd"/>
</dbReference>
<dbReference type="Pfam" id="PF08242">
    <property type="entry name" value="Methyltransf_12"/>
    <property type="match status" value="1"/>
</dbReference>
<dbReference type="Pfam" id="PF00107">
    <property type="entry name" value="ADH_zinc_N"/>
    <property type="match status" value="1"/>
</dbReference>
<dbReference type="InterPro" id="IPR020843">
    <property type="entry name" value="ER"/>
</dbReference>
<protein>
    <recommendedName>
        <fullName evidence="14">Polyketide synthase</fullName>
    </recommendedName>
</protein>
<dbReference type="Gene3D" id="3.40.47.10">
    <property type="match status" value="1"/>
</dbReference>